<evidence type="ECO:0000256" key="7">
    <source>
        <dbReference type="ARBA" id="ARBA00022989"/>
    </source>
</evidence>
<feature type="transmembrane region" description="Helical" evidence="10">
    <location>
        <begin position="60"/>
        <end position="85"/>
    </location>
</feature>
<dbReference type="PANTHER" id="PTHR42829:SF2">
    <property type="entry name" value="NADH-UBIQUINONE OXIDOREDUCTASE CHAIN 5"/>
    <property type="match status" value="1"/>
</dbReference>
<keyword evidence="10" id="KW-0830">Ubiquinone</keyword>
<feature type="domain" description="NADH:quinone oxidoreductase/Mrp antiporter transmembrane" evidence="11">
    <location>
        <begin position="117"/>
        <end position="394"/>
    </location>
</feature>
<dbReference type="EC" id="7.1.1.2" evidence="3 10"/>
<feature type="transmembrane region" description="Helical" evidence="10">
    <location>
        <begin position="426"/>
        <end position="448"/>
    </location>
</feature>
<evidence type="ECO:0000259" key="11">
    <source>
        <dbReference type="Pfam" id="PF00361"/>
    </source>
</evidence>
<keyword evidence="10" id="KW-0813">Transport</keyword>
<evidence type="ECO:0000259" key="12">
    <source>
        <dbReference type="Pfam" id="PF00662"/>
    </source>
</evidence>
<comment type="function">
    <text evidence="1">Core subunit of the mitochondrial membrane respiratory chain NADH dehydrogenase (Complex I) that is believed to belong to the minimal assembly required for catalysis. Complex I functions in the transfer of electrons from NADH to the respiratory chain. The immediate electron acceptor for the enzyme is believed to be ubiquinone.</text>
</comment>
<dbReference type="GO" id="GO:0015990">
    <property type="term" value="P:electron transport coupled proton transport"/>
    <property type="evidence" value="ECO:0007669"/>
    <property type="project" value="TreeGrafter"/>
</dbReference>
<keyword evidence="6" id="KW-0249">Electron transport</keyword>
<feature type="transmembrane region" description="Helical" evidence="10">
    <location>
        <begin position="544"/>
        <end position="570"/>
    </location>
</feature>
<dbReference type="Pfam" id="PF00662">
    <property type="entry name" value="Proton_antipo_N"/>
    <property type="match status" value="1"/>
</dbReference>
<dbReference type="AlphaFoldDB" id="Q8HEI1"/>
<dbReference type="InterPro" id="IPR001750">
    <property type="entry name" value="ND/Mrp_TM"/>
</dbReference>
<gene>
    <name evidence="13" type="primary">ND5</name>
</gene>
<keyword evidence="10 13" id="KW-0496">Mitochondrion</keyword>
<feature type="domain" description="NADH-Ubiquinone oxidoreductase (complex I) chain 5 N-terminal" evidence="12">
    <location>
        <begin position="56"/>
        <end position="93"/>
    </location>
</feature>
<evidence type="ECO:0000313" key="13">
    <source>
        <dbReference type="EMBL" id="AAN87159.1"/>
    </source>
</evidence>
<evidence type="ECO:0000256" key="2">
    <source>
        <dbReference type="ARBA" id="ARBA00004141"/>
    </source>
</evidence>
<dbReference type="InterPro" id="IPR001516">
    <property type="entry name" value="Proton_antipo_N"/>
</dbReference>
<feature type="transmembrane region" description="Helical" evidence="10">
    <location>
        <begin position="160"/>
        <end position="175"/>
    </location>
</feature>
<comment type="subcellular location">
    <subcellularLocation>
        <location evidence="2">Membrane</location>
        <topology evidence="2">Multi-pass membrane protein</topology>
    </subcellularLocation>
</comment>
<accession>Q8HEI1</accession>
<organism evidence="13">
    <name type="scientific">Varroa destructor</name>
    <name type="common">Honeybee mite</name>
    <dbReference type="NCBI Taxonomy" id="109461"/>
    <lineage>
        <taxon>Eukaryota</taxon>
        <taxon>Metazoa</taxon>
        <taxon>Ecdysozoa</taxon>
        <taxon>Arthropoda</taxon>
        <taxon>Chelicerata</taxon>
        <taxon>Arachnida</taxon>
        <taxon>Acari</taxon>
        <taxon>Parasitiformes</taxon>
        <taxon>Mesostigmata</taxon>
        <taxon>Gamasina</taxon>
        <taxon>Dermanyssoidea</taxon>
        <taxon>Varroidae</taxon>
        <taxon>Varroa</taxon>
    </lineage>
</organism>
<comment type="similarity">
    <text evidence="10">Belongs to the complex I subunit 5 family.</text>
</comment>
<keyword evidence="5 10" id="KW-0812">Transmembrane</keyword>
<geneLocation type="mitochondrion" evidence="13"/>
<feature type="transmembrane region" description="Helical" evidence="10">
    <location>
        <begin position="345"/>
        <end position="363"/>
    </location>
</feature>
<dbReference type="GO" id="GO:0008137">
    <property type="term" value="F:NADH dehydrogenase (ubiquinone) activity"/>
    <property type="evidence" value="ECO:0007669"/>
    <property type="project" value="UniProtKB-EC"/>
</dbReference>
<evidence type="ECO:0000256" key="4">
    <source>
        <dbReference type="ARBA" id="ARBA00021096"/>
    </source>
</evidence>
<dbReference type="PRINTS" id="PR01434">
    <property type="entry name" value="NADHDHGNASE5"/>
</dbReference>
<keyword evidence="8 10" id="KW-0472">Membrane</keyword>
<feature type="transmembrane region" description="Helical" evidence="10">
    <location>
        <begin position="383"/>
        <end position="405"/>
    </location>
</feature>
<feature type="transmembrane region" description="Helical" evidence="10">
    <location>
        <begin position="253"/>
        <end position="271"/>
    </location>
</feature>
<reference evidence="13" key="1">
    <citation type="journal article" date="2002" name="Exp. Appl. Acarol.">
        <title>Complete mitochondrial DNA sequence of the important honey bee pest, Varroa destructor (Acari: Varroidae).</title>
        <authorList>
            <person name="Evans J.D."/>
            <person name="Lopez D.L."/>
        </authorList>
    </citation>
    <scope>NUCLEOTIDE SEQUENCE</scope>
</reference>
<evidence type="ECO:0000256" key="6">
    <source>
        <dbReference type="ARBA" id="ARBA00022982"/>
    </source>
</evidence>
<dbReference type="GO" id="GO:0016020">
    <property type="term" value="C:membrane"/>
    <property type="evidence" value="ECO:0007669"/>
    <property type="project" value="UniProtKB-SubCell"/>
</dbReference>
<evidence type="ECO:0000256" key="5">
    <source>
        <dbReference type="ARBA" id="ARBA00022692"/>
    </source>
</evidence>
<evidence type="ECO:0000256" key="8">
    <source>
        <dbReference type="ARBA" id="ARBA00023136"/>
    </source>
</evidence>
<feature type="transmembrane region" description="Helical" evidence="10">
    <location>
        <begin position="468"/>
        <end position="493"/>
    </location>
</feature>
<feature type="transmembrane region" description="Helical" evidence="10">
    <location>
        <begin position="278"/>
        <end position="296"/>
    </location>
</feature>
<dbReference type="GO" id="GO:0003954">
    <property type="term" value="F:NADH dehydrogenase activity"/>
    <property type="evidence" value="ECO:0007669"/>
    <property type="project" value="TreeGrafter"/>
</dbReference>
<name>Q8HEI1_VARDE</name>
<feature type="transmembrane region" description="Helical" evidence="10">
    <location>
        <begin position="302"/>
        <end position="324"/>
    </location>
</feature>
<comment type="function">
    <text evidence="10">Core subunit of the mitochondrial membrane respiratory chain NADH dehydrogenase (Complex I) which catalyzes electron transfer from NADH through the respiratory chain, using ubiquinone as an electron acceptor. Essential for the catalytic activity and assembly of complex I.</text>
</comment>
<dbReference type="Pfam" id="PF00361">
    <property type="entry name" value="Proton_antipo_M"/>
    <property type="match status" value="1"/>
</dbReference>
<keyword evidence="7 10" id="KW-1133">Transmembrane helix</keyword>
<dbReference type="GO" id="GO:0042773">
    <property type="term" value="P:ATP synthesis coupled electron transport"/>
    <property type="evidence" value="ECO:0007669"/>
    <property type="project" value="InterPro"/>
</dbReference>
<sequence>MIKMISYNSRISYIYLYMASIFLIFSFMFLTLNFICLKYNQYFIIEFPINNSLLFLDLNLFILIDWISSLFLFIVYFISSMIIFYSNVYMMKTEKKKFLILITWFIISMSMLISCPNLIIAILGWDFLGLSSYCLIIFYNNESSNAAGMITFMTNRLGDSGFIMGLIMMTNFYSWNMIDLMNEKNLLYFIIILLLLSALTKSAQLPFSYWLPAAMAAPTPVSALVHSSTLVTAGVYLLMRFNLFFSNNIMSELLMIISALTLFMASLNALFELDMKKIIAFSTLSQLSIMMLMIAMNKYELAFIHLSTHAIFKAMLFMSAGIIIHNSNNWQDIRHMYLLNNISPFITKMMMLANLSLMGFPFLSGFYSKDMILEMLYTTNNSFIIMIFIISSTFMTILYSLRFMYYLMKMEIMNSTNNFSENPFMTIPLIIMGLVVIFLGCFLSWTLIPTLNLFLLNFMLKLLIYLFYLFPYIFIMFELMLLSLFLMKMYFLYNLCSKMWFMENTSWLFLPFLKSSKFLNKNTEFWLESSNSLFLNKNMSKFNLFLSLFQINSINNLMKISFVFIIIFFLY</sequence>
<evidence type="ECO:0000256" key="3">
    <source>
        <dbReference type="ARBA" id="ARBA00012944"/>
    </source>
</evidence>
<proteinExistence type="inferred from homology"/>
<dbReference type="EMBL" id="AY163547">
    <property type="protein sequence ID" value="AAN87159.1"/>
    <property type="molecule type" value="Genomic_DNA"/>
</dbReference>
<feature type="transmembrane region" description="Helical" evidence="10">
    <location>
        <begin position="12"/>
        <end position="40"/>
    </location>
</feature>
<keyword evidence="10" id="KW-0520">NAD</keyword>
<dbReference type="PANTHER" id="PTHR42829">
    <property type="entry name" value="NADH-UBIQUINONE OXIDOREDUCTASE CHAIN 5"/>
    <property type="match status" value="1"/>
</dbReference>
<evidence type="ECO:0000256" key="9">
    <source>
        <dbReference type="ARBA" id="ARBA00049551"/>
    </source>
</evidence>
<dbReference type="InterPro" id="IPR003945">
    <property type="entry name" value="NU5C-like"/>
</dbReference>
<evidence type="ECO:0000256" key="1">
    <source>
        <dbReference type="ARBA" id="ARBA00003257"/>
    </source>
</evidence>
<protein>
    <recommendedName>
        <fullName evidence="4 10">NADH-ubiquinone oxidoreductase chain 5</fullName>
        <ecNumber evidence="3 10">7.1.1.2</ecNumber>
    </recommendedName>
</protein>
<feature type="transmembrane region" description="Helical" evidence="10">
    <location>
        <begin position="97"/>
        <end position="113"/>
    </location>
</feature>
<evidence type="ECO:0000256" key="10">
    <source>
        <dbReference type="RuleBase" id="RU003404"/>
    </source>
</evidence>
<feature type="transmembrane region" description="Helical" evidence="10">
    <location>
        <begin position="187"/>
        <end position="211"/>
    </location>
</feature>
<comment type="catalytic activity">
    <reaction evidence="9 10">
        <text>a ubiquinone + NADH + 5 H(+)(in) = a ubiquinol + NAD(+) + 4 H(+)(out)</text>
        <dbReference type="Rhea" id="RHEA:29091"/>
        <dbReference type="Rhea" id="RHEA-COMP:9565"/>
        <dbReference type="Rhea" id="RHEA-COMP:9566"/>
        <dbReference type="ChEBI" id="CHEBI:15378"/>
        <dbReference type="ChEBI" id="CHEBI:16389"/>
        <dbReference type="ChEBI" id="CHEBI:17976"/>
        <dbReference type="ChEBI" id="CHEBI:57540"/>
        <dbReference type="ChEBI" id="CHEBI:57945"/>
        <dbReference type="EC" id="7.1.1.2"/>
    </reaction>
</comment>